<proteinExistence type="predicted"/>
<name>A0ABZ1B1J7_9ACTN</name>
<sequence>MHLGGLPVEVDVSLGVWISSARRRGSTARSVPWCRRSSRPTPGSSTRPSATTGTTTSRSPGPRSPRTTAPSPTR</sequence>
<protein>
    <submittedName>
        <fullName evidence="2">Uncharacterized protein</fullName>
    </submittedName>
</protein>
<reference evidence="2 3" key="1">
    <citation type="submission" date="2023-12" db="EMBL/GenBank/DDBJ databases">
        <title>Blastococcus brunescens sp. nov., an actonobacterium isolated from sandstone collected in sahara desert.</title>
        <authorList>
            <person name="Gtari M."/>
            <person name="Ghodhbane F."/>
        </authorList>
    </citation>
    <scope>NUCLEOTIDE SEQUENCE [LARGE SCALE GENOMIC DNA]</scope>
    <source>
        <strain evidence="2 3">BMG 8361</strain>
    </source>
</reference>
<dbReference type="Proteomes" id="UP001324287">
    <property type="component" value="Chromosome"/>
</dbReference>
<evidence type="ECO:0000313" key="2">
    <source>
        <dbReference type="EMBL" id="WRL63214.1"/>
    </source>
</evidence>
<dbReference type="RefSeq" id="WP_324274550.1">
    <property type="nucleotide sequence ID" value="NZ_CP141261.1"/>
</dbReference>
<evidence type="ECO:0000256" key="1">
    <source>
        <dbReference type="SAM" id="MobiDB-lite"/>
    </source>
</evidence>
<feature type="region of interest" description="Disordered" evidence="1">
    <location>
        <begin position="20"/>
        <end position="74"/>
    </location>
</feature>
<gene>
    <name evidence="2" type="ORF">U6N30_26080</name>
</gene>
<accession>A0ABZ1B1J7</accession>
<keyword evidence="3" id="KW-1185">Reference proteome</keyword>
<dbReference type="EMBL" id="CP141261">
    <property type="protein sequence ID" value="WRL63214.1"/>
    <property type="molecule type" value="Genomic_DNA"/>
</dbReference>
<organism evidence="2 3">
    <name type="scientific">Blastococcus brunescens</name>
    <dbReference type="NCBI Taxonomy" id="1564165"/>
    <lineage>
        <taxon>Bacteria</taxon>
        <taxon>Bacillati</taxon>
        <taxon>Actinomycetota</taxon>
        <taxon>Actinomycetes</taxon>
        <taxon>Geodermatophilales</taxon>
        <taxon>Geodermatophilaceae</taxon>
        <taxon>Blastococcus</taxon>
    </lineage>
</organism>
<evidence type="ECO:0000313" key="3">
    <source>
        <dbReference type="Proteomes" id="UP001324287"/>
    </source>
</evidence>
<feature type="compositionally biased region" description="Low complexity" evidence="1">
    <location>
        <begin position="39"/>
        <end position="74"/>
    </location>
</feature>